<dbReference type="Proteomes" id="UP000799755">
    <property type="component" value="Unassembled WGS sequence"/>
</dbReference>
<comment type="caution">
    <text evidence="1">The sequence shown here is derived from an EMBL/GenBank/DDBJ whole genome shotgun (WGS) entry which is preliminary data.</text>
</comment>
<protein>
    <submittedName>
        <fullName evidence="1">Uncharacterized protein</fullName>
    </submittedName>
</protein>
<proteinExistence type="predicted"/>
<dbReference type="EMBL" id="MU003494">
    <property type="protein sequence ID" value="KAF2476406.1"/>
    <property type="molecule type" value="Genomic_DNA"/>
</dbReference>
<evidence type="ECO:0000313" key="2">
    <source>
        <dbReference type="Proteomes" id="UP000799755"/>
    </source>
</evidence>
<keyword evidence="2" id="KW-1185">Reference proteome</keyword>
<reference evidence="1" key="1">
    <citation type="journal article" date="2020" name="Stud. Mycol.">
        <title>101 Dothideomycetes genomes: a test case for predicting lifestyles and emergence of pathogens.</title>
        <authorList>
            <person name="Haridas S."/>
            <person name="Albert R."/>
            <person name="Binder M."/>
            <person name="Bloem J."/>
            <person name="Labutti K."/>
            <person name="Salamov A."/>
            <person name="Andreopoulos B."/>
            <person name="Baker S."/>
            <person name="Barry K."/>
            <person name="Bills G."/>
            <person name="Bluhm B."/>
            <person name="Cannon C."/>
            <person name="Castanera R."/>
            <person name="Culley D."/>
            <person name="Daum C."/>
            <person name="Ezra D."/>
            <person name="Gonzalez J."/>
            <person name="Henrissat B."/>
            <person name="Kuo A."/>
            <person name="Liang C."/>
            <person name="Lipzen A."/>
            <person name="Lutzoni F."/>
            <person name="Magnuson J."/>
            <person name="Mondo S."/>
            <person name="Nolan M."/>
            <person name="Ohm R."/>
            <person name="Pangilinan J."/>
            <person name="Park H.-J."/>
            <person name="Ramirez L."/>
            <person name="Alfaro M."/>
            <person name="Sun H."/>
            <person name="Tritt A."/>
            <person name="Yoshinaga Y."/>
            <person name="Zwiers L.-H."/>
            <person name="Turgeon B."/>
            <person name="Goodwin S."/>
            <person name="Spatafora J."/>
            <person name="Crous P."/>
            <person name="Grigoriev I."/>
        </authorList>
    </citation>
    <scope>NUCLEOTIDE SEQUENCE</scope>
    <source>
        <strain evidence="1">ATCC 200398</strain>
    </source>
</reference>
<accession>A0ACB6RD54</accession>
<evidence type="ECO:0000313" key="1">
    <source>
        <dbReference type="EMBL" id="KAF2476406.1"/>
    </source>
</evidence>
<organism evidence="1 2">
    <name type="scientific">Lindgomyces ingoldianus</name>
    <dbReference type="NCBI Taxonomy" id="673940"/>
    <lineage>
        <taxon>Eukaryota</taxon>
        <taxon>Fungi</taxon>
        <taxon>Dikarya</taxon>
        <taxon>Ascomycota</taxon>
        <taxon>Pezizomycotina</taxon>
        <taxon>Dothideomycetes</taxon>
        <taxon>Pleosporomycetidae</taxon>
        <taxon>Pleosporales</taxon>
        <taxon>Lindgomycetaceae</taxon>
        <taxon>Lindgomyces</taxon>
    </lineage>
</organism>
<sequence>MANSPLPISNQPAFNQESDPITPKWSPIAAAIISTVILLTVIAFCSLCGKHKKGGVFGDLDYKPNDIESQPRDVTQEMNTIAAKHRTVIPPPLLSTYTTTYNSHDPFFGSLMPSNIEDRLPTPAPTHVPRVTLISRPSPPAPPHEPSLHSLFVPAPRTEVSWDEGIRPGARRLDLGPQYEPSFIVPSIQDTSIPEDGWSEYN</sequence>
<gene>
    <name evidence="1" type="ORF">BDR25DRAFT_300422</name>
</gene>
<name>A0ACB6RD54_9PLEO</name>